<keyword evidence="3" id="KW-1185">Reference proteome</keyword>
<proteinExistence type="predicted"/>
<name>A0A7R9LU42_9ACAR</name>
<evidence type="ECO:0000313" key="3">
    <source>
        <dbReference type="Proteomes" id="UP000728032"/>
    </source>
</evidence>
<feature type="compositionally biased region" description="Acidic residues" evidence="1">
    <location>
        <begin position="350"/>
        <end position="374"/>
    </location>
</feature>
<sequence length="374" mass="41610">SKSAPKAEFGANLEDFLCRKWFHDLIRAIEWEQRLCSAAKDVCDYGATLVARDIVPRLPEECLQCARDHAFGQRKRVDANVTEAEVVFVLGCDLRSRDGQRLVASLRRMANALKREFAGRGVRTHFRSVVAIGDGVYRRFWPKSESELDLRRVPFETRNLSHSLDFLFVTSSPERPLSRHVILVECAVGCAEDALLDFGSARTHLLNQNLFLHVFTENAFKMRSKKARHVIGVDAERAFVSASGAADDVTARALRQSVSASRDLCHVLALETNGTVFRTKSLNSKNSRALIARRVADNHVTNACFDCDCVSARDHMTAAVECRLCAERAATVGLAAKGTPSGGHDVVQEWTEEDDRDDDEETIDDGDDDEAVDE</sequence>
<dbReference type="Proteomes" id="UP000728032">
    <property type="component" value="Unassembled WGS sequence"/>
</dbReference>
<organism evidence="2">
    <name type="scientific">Oppiella nova</name>
    <dbReference type="NCBI Taxonomy" id="334625"/>
    <lineage>
        <taxon>Eukaryota</taxon>
        <taxon>Metazoa</taxon>
        <taxon>Ecdysozoa</taxon>
        <taxon>Arthropoda</taxon>
        <taxon>Chelicerata</taxon>
        <taxon>Arachnida</taxon>
        <taxon>Acari</taxon>
        <taxon>Acariformes</taxon>
        <taxon>Sarcoptiformes</taxon>
        <taxon>Oribatida</taxon>
        <taxon>Brachypylina</taxon>
        <taxon>Oppioidea</taxon>
        <taxon>Oppiidae</taxon>
        <taxon>Oppiella</taxon>
    </lineage>
</organism>
<dbReference type="OrthoDB" id="6491343at2759"/>
<gene>
    <name evidence="2" type="ORF">ONB1V03_LOCUS6533</name>
</gene>
<dbReference type="EMBL" id="OC917782">
    <property type="protein sequence ID" value="CAD7647986.1"/>
    <property type="molecule type" value="Genomic_DNA"/>
</dbReference>
<feature type="non-terminal residue" evidence="2">
    <location>
        <position position="374"/>
    </location>
</feature>
<protein>
    <submittedName>
        <fullName evidence="2">Uncharacterized protein</fullName>
    </submittedName>
</protein>
<reference evidence="2" key="1">
    <citation type="submission" date="2020-11" db="EMBL/GenBank/DDBJ databases">
        <authorList>
            <person name="Tran Van P."/>
        </authorList>
    </citation>
    <scope>NUCLEOTIDE SEQUENCE</scope>
</reference>
<dbReference type="EMBL" id="CAJPVJ010002957">
    <property type="protein sequence ID" value="CAG2167020.1"/>
    <property type="molecule type" value="Genomic_DNA"/>
</dbReference>
<accession>A0A7R9LU42</accession>
<evidence type="ECO:0000313" key="2">
    <source>
        <dbReference type="EMBL" id="CAD7647986.1"/>
    </source>
</evidence>
<dbReference type="AlphaFoldDB" id="A0A7R9LU42"/>
<evidence type="ECO:0000256" key="1">
    <source>
        <dbReference type="SAM" id="MobiDB-lite"/>
    </source>
</evidence>
<feature type="region of interest" description="Disordered" evidence="1">
    <location>
        <begin position="336"/>
        <end position="374"/>
    </location>
</feature>